<gene>
    <name evidence="4" type="ORF">DTK66_00925</name>
</gene>
<dbReference type="PANTHER" id="PTHR22916">
    <property type="entry name" value="GLYCOSYLTRANSFERASE"/>
    <property type="match status" value="1"/>
</dbReference>
<comment type="caution">
    <text evidence="4">The sequence shown here is derived from an EMBL/GenBank/DDBJ whole genome shotgun (WGS) entry which is preliminary data.</text>
</comment>
<keyword evidence="5" id="KW-1185">Reference proteome</keyword>
<evidence type="ECO:0000256" key="1">
    <source>
        <dbReference type="ARBA" id="ARBA00022676"/>
    </source>
</evidence>
<dbReference type="Gene3D" id="3.90.550.10">
    <property type="entry name" value="Spore Coat Polysaccharide Biosynthesis Protein SpsA, Chain A"/>
    <property type="match status" value="1"/>
</dbReference>
<evidence type="ECO:0000313" key="5">
    <source>
        <dbReference type="Proteomes" id="UP000704341"/>
    </source>
</evidence>
<keyword evidence="2" id="KW-0808">Transferase</keyword>
<name>A0ABR8P439_9LACO</name>
<dbReference type="EMBL" id="QORN01000003">
    <property type="protein sequence ID" value="MBD5805684.1"/>
    <property type="molecule type" value="Genomic_DNA"/>
</dbReference>
<feature type="domain" description="Glycosyltransferase 2-like" evidence="3">
    <location>
        <begin position="4"/>
        <end position="162"/>
    </location>
</feature>
<evidence type="ECO:0000256" key="2">
    <source>
        <dbReference type="ARBA" id="ARBA00022679"/>
    </source>
</evidence>
<sequence length="325" mass="37920">MLLSVIIPAYNCEETIIRAIRSTGVYLSNQIEVIVVNNGSSDKTGTLVKKEVRNNRNIIYIESEKGVSNARNKGIEAATAKWITFLDADDYLLDLNNELKSLLIKTEEELVVGNYLVSGSTINLYSMTRDKDSRISVINQMLENPTKYMTVWGKFYKTSLLKKENIRFNNNLAYSEDSEFLLRYVLLCKQVRFIRDNIYNYTLSSNSTVRRYNPQMIHEYEKAIFQVKKDLDEYPEYEHAFKLFTLMQFNLIMVHNVFIKNDKGSIIKLKELCQKNYINNALRIVSLKDVITPRLLPLVFCKYHFYICAAIIYKLRVNQNSKKTK</sequence>
<protein>
    <submittedName>
        <fullName evidence="4">Glycosyltransferase</fullName>
    </submittedName>
</protein>
<dbReference type="Proteomes" id="UP000704341">
    <property type="component" value="Unassembled WGS sequence"/>
</dbReference>
<dbReference type="SMART" id="SM01084">
    <property type="entry name" value="CKS"/>
    <property type="match status" value="1"/>
</dbReference>
<accession>A0ABR8P439</accession>
<dbReference type="RefSeq" id="WP_153931140.1">
    <property type="nucleotide sequence ID" value="NZ_QORN01000003.1"/>
</dbReference>
<dbReference type="InterPro" id="IPR029044">
    <property type="entry name" value="Nucleotide-diphossugar_trans"/>
</dbReference>
<organism evidence="4 5">
    <name type="scientific">Limosilactobacillus walteri</name>
    <dbReference type="NCBI Taxonomy" id="2268022"/>
    <lineage>
        <taxon>Bacteria</taxon>
        <taxon>Bacillati</taxon>
        <taxon>Bacillota</taxon>
        <taxon>Bacilli</taxon>
        <taxon>Lactobacillales</taxon>
        <taxon>Lactobacillaceae</taxon>
        <taxon>Limosilactobacillus</taxon>
    </lineage>
</organism>
<dbReference type="Pfam" id="PF00535">
    <property type="entry name" value="Glycos_transf_2"/>
    <property type="match status" value="1"/>
</dbReference>
<proteinExistence type="predicted"/>
<dbReference type="PANTHER" id="PTHR22916:SF51">
    <property type="entry name" value="GLYCOSYLTRANSFERASE EPSH-RELATED"/>
    <property type="match status" value="1"/>
</dbReference>
<dbReference type="SUPFAM" id="SSF53448">
    <property type="entry name" value="Nucleotide-diphospho-sugar transferases"/>
    <property type="match status" value="1"/>
</dbReference>
<reference evidence="4 5" key="1">
    <citation type="submission" date="2018-07" db="EMBL/GenBank/DDBJ databases">
        <title>Phylogenomic Insights into understanding Host Adaptation of Lactobacillus reuteri by a novel species, Lactobacillus spp. M31.</title>
        <authorList>
            <person name="Sharma S."/>
            <person name="Patil P."/>
            <person name="Korpole S."/>
            <person name="Patil P.B."/>
        </authorList>
    </citation>
    <scope>NUCLEOTIDE SEQUENCE [LARGE SCALE GENOMIC DNA]</scope>
    <source>
        <strain evidence="4 5">M31</strain>
    </source>
</reference>
<dbReference type="InterPro" id="IPR001173">
    <property type="entry name" value="Glyco_trans_2-like"/>
</dbReference>
<keyword evidence="1" id="KW-0328">Glycosyltransferase</keyword>
<evidence type="ECO:0000313" key="4">
    <source>
        <dbReference type="EMBL" id="MBD5805684.1"/>
    </source>
</evidence>
<evidence type="ECO:0000259" key="3">
    <source>
        <dbReference type="Pfam" id="PF00535"/>
    </source>
</evidence>
<dbReference type="InterPro" id="IPR000789">
    <property type="entry name" value="Cyclin-dep_kinase_reg-sub"/>
</dbReference>